<dbReference type="Gene3D" id="3.40.50.11190">
    <property type="match status" value="1"/>
</dbReference>
<gene>
    <name evidence="5" type="ORF">CCR82_12370</name>
</gene>
<evidence type="ECO:0000256" key="3">
    <source>
        <dbReference type="SAM" id="MobiDB-lite"/>
    </source>
</evidence>
<dbReference type="EMBL" id="NHSF01000062">
    <property type="protein sequence ID" value="MBK5931288.1"/>
    <property type="molecule type" value="Genomic_DNA"/>
</dbReference>
<dbReference type="AlphaFoldDB" id="A0AAJ0XGA1"/>
<feature type="active site" description="Proton acceptor" evidence="1">
    <location>
        <position position="17"/>
    </location>
</feature>
<evidence type="ECO:0000256" key="2">
    <source>
        <dbReference type="PIRSR" id="PIRSR620023-2"/>
    </source>
</evidence>
<feature type="domain" description="Glycosyl transferase family 28 C-terminal" evidence="4">
    <location>
        <begin position="247"/>
        <end position="391"/>
    </location>
</feature>
<dbReference type="PANTHER" id="PTHR21015:SF28">
    <property type="entry name" value="SLL1722 PROTEIN"/>
    <property type="match status" value="1"/>
</dbReference>
<accession>A0AAJ0XGA1</accession>
<sequence>MNIAIRTDASARIGLGHLARCRTLAQALQEQGASLHFICRAHPGHQIDALRADGYRVSALPAPPDKPAADADYAAWLGVSQAQDAAETLAALTNPTGRKETEPSDNSPSKTAPKRPSPASAHAKPAAQQQPDWLIVDHYALDATWEQRLRPAIVRILVIDDLANRRHDCDLLLDQNLAPEAEARYAGLLPASAQCLLGPSYALLRPEYAATRQGLERCRYTSPIPSVVAAQGDEPDPLEQQPVRRVLIFFGGTDPDDLSGRALEALSAPALSALSVDLVIGANNPHRERLTALAQRRGNTQLHPPRPHLANLMAEADLAIGAGGTTTWERCCLGLPSLVISIAENQRPACEALAAAGVIAYLGHQDVVTVERLRDAVQTLRNDAQQRQRLSAVSAACVDGNGARRVSLAMQRSQTTRMP</sequence>
<reference evidence="5" key="2">
    <citation type="journal article" date="2020" name="Microorganisms">
        <title>Osmotic Adaptation and Compatible Solute Biosynthesis of Phototrophic Bacteria as Revealed from Genome Analyses.</title>
        <authorList>
            <person name="Imhoff J.F."/>
            <person name="Rahn T."/>
            <person name="Kunzel S."/>
            <person name="Keller A."/>
            <person name="Neulinger S.C."/>
        </authorList>
    </citation>
    <scope>NUCLEOTIDE SEQUENCE</scope>
    <source>
        <strain evidence="5">DSM 4395</strain>
    </source>
</reference>
<dbReference type="GO" id="GO:0016758">
    <property type="term" value="F:hexosyltransferase activity"/>
    <property type="evidence" value="ECO:0007669"/>
    <property type="project" value="InterPro"/>
</dbReference>
<dbReference type="GO" id="GO:0016787">
    <property type="term" value="F:hydrolase activity"/>
    <property type="evidence" value="ECO:0007669"/>
    <property type="project" value="UniProtKB-KW"/>
</dbReference>
<reference evidence="5" key="1">
    <citation type="submission" date="2017-05" db="EMBL/GenBank/DDBJ databases">
        <authorList>
            <person name="Imhoff J.F."/>
            <person name="Rahn T."/>
            <person name="Kuenzel S."/>
            <person name="Neulinger S.C."/>
        </authorList>
    </citation>
    <scope>NUCLEOTIDE SEQUENCE</scope>
    <source>
        <strain evidence="5">DSM 4395</strain>
    </source>
</reference>
<evidence type="ECO:0000313" key="5">
    <source>
        <dbReference type="EMBL" id="MBK5931288.1"/>
    </source>
</evidence>
<dbReference type="SUPFAM" id="SSF53756">
    <property type="entry name" value="UDP-Glycosyltransferase/glycogen phosphorylase"/>
    <property type="match status" value="1"/>
</dbReference>
<feature type="compositionally biased region" description="Low complexity" evidence="3">
    <location>
        <begin position="117"/>
        <end position="128"/>
    </location>
</feature>
<feature type="region of interest" description="Disordered" evidence="3">
    <location>
        <begin position="93"/>
        <end position="128"/>
    </location>
</feature>
<dbReference type="Pfam" id="PF04101">
    <property type="entry name" value="Glyco_tran_28_C"/>
    <property type="match status" value="1"/>
</dbReference>
<dbReference type="Proteomes" id="UP001296967">
    <property type="component" value="Unassembled WGS sequence"/>
</dbReference>
<dbReference type="RefSeq" id="WP_201246129.1">
    <property type="nucleotide sequence ID" value="NZ_NHSF01000062.1"/>
</dbReference>
<feature type="binding site" evidence="2">
    <location>
        <position position="205"/>
    </location>
    <ligand>
        <name>substrate</name>
    </ligand>
</feature>
<dbReference type="Gene3D" id="3.40.50.2000">
    <property type="entry name" value="Glycogen Phosphorylase B"/>
    <property type="match status" value="1"/>
</dbReference>
<keyword evidence="5" id="KW-0378">Hydrolase</keyword>
<evidence type="ECO:0000259" key="4">
    <source>
        <dbReference type="Pfam" id="PF04101"/>
    </source>
</evidence>
<keyword evidence="6" id="KW-1185">Reference proteome</keyword>
<dbReference type="InterPro" id="IPR007235">
    <property type="entry name" value="Glyco_trans_28_C"/>
</dbReference>
<dbReference type="NCBIfam" id="TIGR03590">
    <property type="entry name" value="PseG"/>
    <property type="match status" value="1"/>
</dbReference>
<comment type="caution">
    <text evidence="5">The sequence shown here is derived from an EMBL/GenBank/DDBJ whole genome shotgun (WGS) entry which is preliminary data.</text>
</comment>
<organism evidence="5 6">
    <name type="scientific">Halochromatium salexigens</name>
    <name type="common">Chromatium salexigens</name>
    <dbReference type="NCBI Taxonomy" id="49447"/>
    <lineage>
        <taxon>Bacteria</taxon>
        <taxon>Pseudomonadati</taxon>
        <taxon>Pseudomonadota</taxon>
        <taxon>Gammaproteobacteria</taxon>
        <taxon>Chromatiales</taxon>
        <taxon>Chromatiaceae</taxon>
        <taxon>Halochromatium</taxon>
    </lineage>
</organism>
<dbReference type="PANTHER" id="PTHR21015">
    <property type="entry name" value="UDP-N-ACETYLGLUCOSAMINE--N-ACETYLMURAMYL-(PENTAPEPTIDE) PYROPHOSPHORYL-UNDECAPRENOL N-ACETYLGLUCOSAMINE TRANSFERASE 1"/>
    <property type="match status" value="1"/>
</dbReference>
<evidence type="ECO:0000256" key="1">
    <source>
        <dbReference type="PIRSR" id="PIRSR620023-1"/>
    </source>
</evidence>
<feature type="binding site" evidence="2">
    <location>
        <position position="329"/>
    </location>
    <ligand>
        <name>substrate</name>
    </ligand>
</feature>
<evidence type="ECO:0000313" key="6">
    <source>
        <dbReference type="Proteomes" id="UP001296967"/>
    </source>
</evidence>
<proteinExistence type="predicted"/>
<name>A0AAJ0XGA1_HALSE</name>
<protein>
    <submittedName>
        <fullName evidence="5">UDP-2,4-diacetamido-2,4, 6-trideoxy-beta-L-altropyranose hydrolase</fullName>
    </submittedName>
</protein>
<dbReference type="InterPro" id="IPR020023">
    <property type="entry name" value="PseG"/>
</dbReference>